<accession>A0A0M9DGE0</accession>
<feature type="domain" description="DUF2268" evidence="1">
    <location>
        <begin position="76"/>
        <end position="251"/>
    </location>
</feature>
<dbReference type="Pfam" id="PF10026">
    <property type="entry name" value="DUF2268"/>
    <property type="match status" value="1"/>
</dbReference>
<name>A0A0M9DGE0_9BACI</name>
<comment type="caution">
    <text evidence="2">The sequence shown here is derived from an EMBL/GenBank/DDBJ whole genome shotgun (WGS) entry which is preliminary data.</text>
</comment>
<dbReference type="Proteomes" id="UP000037977">
    <property type="component" value="Unassembled WGS sequence"/>
</dbReference>
<dbReference type="AlphaFoldDB" id="A0A0M9DGE0"/>
<dbReference type="PATRIC" id="fig|33935.3.peg.4448"/>
<evidence type="ECO:0000259" key="1">
    <source>
        <dbReference type="Pfam" id="PF10026"/>
    </source>
</evidence>
<keyword evidence="3" id="KW-1185">Reference proteome</keyword>
<dbReference type="RefSeq" id="WP_053996830.1">
    <property type="nucleotide sequence ID" value="NZ_CP065643.1"/>
</dbReference>
<dbReference type="OrthoDB" id="2449457at2"/>
<organism evidence="2 3">
    <name type="scientific">Lysinibacillus macroides</name>
    <dbReference type="NCBI Taxonomy" id="33935"/>
    <lineage>
        <taxon>Bacteria</taxon>
        <taxon>Bacillati</taxon>
        <taxon>Bacillota</taxon>
        <taxon>Bacilli</taxon>
        <taxon>Bacillales</taxon>
        <taxon>Bacillaceae</taxon>
        <taxon>Lysinibacillus</taxon>
    </lineage>
</organism>
<dbReference type="EMBL" id="LGCI01000011">
    <property type="protein sequence ID" value="KOY80329.1"/>
    <property type="molecule type" value="Genomic_DNA"/>
</dbReference>
<protein>
    <recommendedName>
        <fullName evidence="1">DUF2268 domain-containing protein</fullName>
    </recommendedName>
</protein>
<sequence length="263" mass="30649">MTVQPTEVWLHNFVIQQQANDLANGEVLQRTILCRHLLEFFNNSSLEEIQFELLQQGLFHPDEKIDIRSLQEQNSWEVVQKEYIKLKERWSGPSIPIYIFPLTAKQVITNKNGIAYPNVLFLLIAKLEREELQALFAHEYHHVCRMHYLNKSLQHMTLLDSLILEGLAESALQELYGDKWLAPWLNHYAFDHMLALWKKDFLANIHLEGLENHIEFLYGGRLPPWIGYCIGYAIVQSYIKNHSSQNLLITPSQSILVGSDFPL</sequence>
<dbReference type="InterPro" id="IPR018728">
    <property type="entry name" value="DUF2268"/>
</dbReference>
<dbReference type="STRING" id="33935.ADM90_21025"/>
<evidence type="ECO:0000313" key="2">
    <source>
        <dbReference type="EMBL" id="KOY80329.1"/>
    </source>
</evidence>
<gene>
    <name evidence="2" type="ORF">ADM90_21025</name>
</gene>
<reference evidence="2 3" key="1">
    <citation type="submission" date="2015-07" db="EMBL/GenBank/DDBJ databases">
        <title>Genome sequencing project for genomic taxonomy and phylogenomics of Bacillus-like bacteria.</title>
        <authorList>
            <person name="Liu B."/>
            <person name="Wang J."/>
            <person name="Zhu Y."/>
            <person name="Liu G."/>
            <person name="Chen Q."/>
            <person name="Chen Z."/>
            <person name="Che J."/>
            <person name="Ge C."/>
            <person name="Shi H."/>
            <person name="Pan Z."/>
            <person name="Liu X."/>
        </authorList>
    </citation>
    <scope>NUCLEOTIDE SEQUENCE [LARGE SCALE GENOMIC DNA]</scope>
    <source>
        <strain evidence="2 3">DSM 54</strain>
    </source>
</reference>
<evidence type="ECO:0000313" key="3">
    <source>
        <dbReference type="Proteomes" id="UP000037977"/>
    </source>
</evidence>
<proteinExistence type="predicted"/>